<dbReference type="EC" id="2.4.1.25" evidence="5"/>
<evidence type="ECO:0000256" key="16">
    <source>
        <dbReference type="ARBA" id="ARBA00031477"/>
    </source>
</evidence>
<feature type="domain" description="Eukaryotic glycogen debranching enzyme N-terminal" evidence="18">
    <location>
        <begin position="48"/>
        <end position="159"/>
    </location>
</feature>
<dbReference type="GO" id="GO:0004134">
    <property type="term" value="F:4-alpha-glucanotransferase activity"/>
    <property type="evidence" value="ECO:0007669"/>
    <property type="project" value="UniProtKB-EC"/>
</dbReference>
<dbReference type="InterPro" id="IPR032790">
    <property type="entry name" value="GDE_C"/>
</dbReference>
<dbReference type="PANTHER" id="PTHR10569">
    <property type="entry name" value="GLYCOGEN DEBRANCHING ENZYME"/>
    <property type="match status" value="1"/>
</dbReference>
<dbReference type="SUPFAM" id="SSF48208">
    <property type="entry name" value="Six-hairpin glycosidases"/>
    <property type="match status" value="1"/>
</dbReference>
<dbReference type="InterPro" id="IPR017853">
    <property type="entry name" value="GH"/>
</dbReference>
<comment type="catalytic activity">
    <reaction evidence="2">
        <text>Hydrolysis of (1-&gt;6)-alpha-D-glucosidic branch linkages in glycogen phosphorylase limit dextrin.</text>
        <dbReference type="EC" id="3.2.1.33"/>
    </reaction>
</comment>
<comment type="function">
    <text evidence="3">Multifunctional enzyme acting as 1,4-alpha-D-glucan:1,4-alpha-D-glucan 4-alpha-D-glycosyltransferase and amylo-1,6-glucosidase in glycogen degradation.</text>
</comment>
<dbReference type="GO" id="GO:0004135">
    <property type="term" value="F:amylo-alpha-1,6-glucosidase activity"/>
    <property type="evidence" value="ECO:0007669"/>
    <property type="project" value="UniProtKB-EC"/>
</dbReference>
<dbReference type="InterPro" id="IPR008928">
    <property type="entry name" value="6-hairpin_glycosidase_sf"/>
</dbReference>
<gene>
    <name evidence="21" type="primary">AGL</name>
    <name evidence="21" type="ORF">EVAR_8921_1</name>
</gene>
<evidence type="ECO:0000259" key="17">
    <source>
        <dbReference type="Pfam" id="PF06202"/>
    </source>
</evidence>
<evidence type="ECO:0000256" key="12">
    <source>
        <dbReference type="ARBA" id="ARBA00023056"/>
    </source>
</evidence>
<comment type="caution">
    <text evidence="21">The sequence shown here is derived from an EMBL/GenBank/DDBJ whole genome shotgun (WGS) entry which is preliminary data.</text>
</comment>
<keyword evidence="8" id="KW-0963">Cytoplasm</keyword>
<dbReference type="STRING" id="151549.A0A4C1U085"/>
<dbReference type="InterPro" id="IPR010401">
    <property type="entry name" value="AGL/Gdb1"/>
</dbReference>
<keyword evidence="22" id="KW-1185">Reference proteome</keyword>
<dbReference type="Pfam" id="PF14701">
    <property type="entry name" value="hDGE_amylase"/>
    <property type="match status" value="1"/>
</dbReference>
<comment type="similarity">
    <text evidence="15">Belongs to the glycogen debranching enzyme family.</text>
</comment>
<keyword evidence="14" id="KW-0326">Glycosidase</keyword>
<organism evidence="21 22">
    <name type="scientific">Eumeta variegata</name>
    <name type="common">Bagworm moth</name>
    <name type="synonym">Eumeta japonica</name>
    <dbReference type="NCBI Taxonomy" id="151549"/>
    <lineage>
        <taxon>Eukaryota</taxon>
        <taxon>Metazoa</taxon>
        <taxon>Ecdysozoa</taxon>
        <taxon>Arthropoda</taxon>
        <taxon>Hexapoda</taxon>
        <taxon>Insecta</taxon>
        <taxon>Pterygota</taxon>
        <taxon>Neoptera</taxon>
        <taxon>Endopterygota</taxon>
        <taxon>Lepidoptera</taxon>
        <taxon>Glossata</taxon>
        <taxon>Ditrysia</taxon>
        <taxon>Tineoidea</taxon>
        <taxon>Psychidae</taxon>
        <taxon>Oiketicinae</taxon>
        <taxon>Eumeta</taxon>
    </lineage>
</organism>
<evidence type="ECO:0000256" key="7">
    <source>
        <dbReference type="ARBA" id="ARBA00020723"/>
    </source>
</evidence>
<evidence type="ECO:0000256" key="5">
    <source>
        <dbReference type="ARBA" id="ARBA00012560"/>
    </source>
</evidence>
<dbReference type="NCBIfam" id="TIGR01531">
    <property type="entry name" value="glyc_debranch"/>
    <property type="match status" value="1"/>
</dbReference>
<dbReference type="GO" id="GO:0005978">
    <property type="term" value="P:glycogen biosynthetic process"/>
    <property type="evidence" value="ECO:0007669"/>
    <property type="project" value="UniProtKB-KW"/>
</dbReference>
<proteinExistence type="inferred from homology"/>
<dbReference type="Pfam" id="PF14699">
    <property type="entry name" value="hGDE_N"/>
    <property type="match status" value="1"/>
</dbReference>
<comment type="catalytic activity">
    <reaction evidence="1">
        <text>Transfers a segment of a (1-&gt;4)-alpha-D-glucan to a new position in an acceptor, which may be glucose or a (1-&gt;4)-alpha-D-glucan.</text>
        <dbReference type="EC" id="2.4.1.25"/>
    </reaction>
</comment>
<dbReference type="Pfam" id="PF14702">
    <property type="entry name" value="hGDE_central"/>
    <property type="match status" value="1"/>
</dbReference>
<dbReference type="InterPro" id="IPR032788">
    <property type="entry name" value="AGL_central"/>
</dbReference>
<evidence type="ECO:0000313" key="21">
    <source>
        <dbReference type="EMBL" id="GBP19761.1"/>
    </source>
</evidence>
<dbReference type="PANTHER" id="PTHR10569:SF2">
    <property type="entry name" value="GLYCOGEN DEBRANCHING ENZYME"/>
    <property type="match status" value="1"/>
</dbReference>
<dbReference type="EMBL" id="BGZK01000111">
    <property type="protein sequence ID" value="GBP19761.1"/>
    <property type="molecule type" value="Genomic_DNA"/>
</dbReference>
<keyword evidence="12" id="KW-0320">Glycogen biosynthesis</keyword>
<evidence type="ECO:0000256" key="11">
    <source>
        <dbReference type="ARBA" id="ARBA00022801"/>
    </source>
</evidence>
<evidence type="ECO:0000313" key="22">
    <source>
        <dbReference type="Proteomes" id="UP000299102"/>
    </source>
</evidence>
<dbReference type="InterPro" id="IPR006421">
    <property type="entry name" value="Glycogen_debranch_met"/>
</dbReference>
<evidence type="ECO:0000256" key="3">
    <source>
        <dbReference type="ARBA" id="ARBA00003530"/>
    </source>
</evidence>
<evidence type="ECO:0000256" key="9">
    <source>
        <dbReference type="ARBA" id="ARBA00022676"/>
    </source>
</evidence>
<reference evidence="21 22" key="1">
    <citation type="journal article" date="2019" name="Commun. Biol.">
        <title>The bagworm genome reveals a unique fibroin gene that provides high tensile strength.</title>
        <authorList>
            <person name="Kono N."/>
            <person name="Nakamura H."/>
            <person name="Ohtoshi R."/>
            <person name="Tomita M."/>
            <person name="Numata K."/>
            <person name="Arakawa K."/>
        </authorList>
    </citation>
    <scope>NUCLEOTIDE SEQUENCE [LARGE SCALE GENOMIC DNA]</scope>
</reference>
<keyword evidence="9" id="KW-0328">Glycosyltransferase</keyword>
<evidence type="ECO:0000259" key="19">
    <source>
        <dbReference type="Pfam" id="PF14701"/>
    </source>
</evidence>
<feature type="domain" description="Glycogen debranching enzyme C-terminal" evidence="17">
    <location>
        <begin position="1123"/>
        <end position="1569"/>
    </location>
</feature>
<dbReference type="InterPro" id="IPR029436">
    <property type="entry name" value="AGL_euk_N"/>
</dbReference>
<feature type="domain" description="Glycogen debranching enzyme central" evidence="20">
    <location>
        <begin position="753"/>
        <end position="1028"/>
    </location>
</feature>
<dbReference type="FunFam" id="3.20.20.80:FF:000070">
    <property type="entry name" value="GDB1p Glycogen debranching enzyme"/>
    <property type="match status" value="1"/>
</dbReference>
<dbReference type="GO" id="GO:0005980">
    <property type="term" value="P:glycogen catabolic process"/>
    <property type="evidence" value="ECO:0007669"/>
    <property type="project" value="InterPro"/>
</dbReference>
<dbReference type="OrthoDB" id="10248904at2759"/>
<name>A0A4C1U085_EUMVA</name>
<evidence type="ECO:0000259" key="18">
    <source>
        <dbReference type="Pfam" id="PF14699"/>
    </source>
</evidence>
<keyword evidence="10" id="KW-0808">Transferase</keyword>
<evidence type="ECO:0000259" key="20">
    <source>
        <dbReference type="Pfam" id="PF14702"/>
    </source>
</evidence>
<dbReference type="CDD" id="cd11327">
    <property type="entry name" value="AmyAc_Glg_debranch_2"/>
    <property type="match status" value="1"/>
</dbReference>
<keyword evidence="13" id="KW-0511">Multifunctional enzyme</keyword>
<evidence type="ECO:0000256" key="4">
    <source>
        <dbReference type="ARBA" id="ARBA00004496"/>
    </source>
</evidence>
<evidence type="ECO:0000256" key="6">
    <source>
        <dbReference type="ARBA" id="ARBA00012778"/>
    </source>
</evidence>
<dbReference type="InterPro" id="IPR012341">
    <property type="entry name" value="6hp_glycosidase-like_sf"/>
</dbReference>
<evidence type="ECO:0000256" key="8">
    <source>
        <dbReference type="ARBA" id="ARBA00022490"/>
    </source>
</evidence>
<dbReference type="Gene3D" id="3.20.20.80">
    <property type="entry name" value="Glycosidases"/>
    <property type="match status" value="2"/>
</dbReference>
<dbReference type="SUPFAM" id="SSF51445">
    <property type="entry name" value="(Trans)glycosidases"/>
    <property type="match status" value="1"/>
</dbReference>
<dbReference type="Pfam" id="PF06202">
    <property type="entry name" value="GDE_C"/>
    <property type="match status" value="1"/>
</dbReference>
<feature type="domain" description="Glycogen debranching enzyme glucanotransferase" evidence="19">
    <location>
        <begin position="165"/>
        <end position="604"/>
    </location>
</feature>
<evidence type="ECO:0000256" key="15">
    <source>
        <dbReference type="ARBA" id="ARBA00025780"/>
    </source>
</evidence>
<dbReference type="InterPro" id="IPR032792">
    <property type="entry name" value="AGL_glucanoTrfase"/>
</dbReference>
<evidence type="ECO:0000256" key="2">
    <source>
        <dbReference type="ARBA" id="ARBA00000927"/>
    </source>
</evidence>
<dbReference type="Gene3D" id="1.50.10.10">
    <property type="match status" value="1"/>
</dbReference>
<sequence>MVERRVHAGVVSSAPGSKPQGAQIRVLTLNHGEHQDSTLYRLEKGCYLQFCPGPSLLGHKVFLYTNYAMSNNQNEVTDQPEFIRNQYYSLEWQRGVQDDPWAPASVLGTGILVEDTDIYCEIELTRPGSFHFYFVYENVDSTIGPQGSGFFHVAPTLRYGPNNEALPLDCIQCQTVLSKCLGPLPTWESKLRVAKESGYNMIHFTPIQELGESNSSYSLAHQLRLNPCFSTDVGRDINFGDVENIVGKLRTEWKMLSICDIVLNHTANESDWLLDHPEATYNIMNCPHLRPALLLDFLLAKLTDDVARGDYEHRGVPRKVTQNEHLDAIKHLLLTQILPDAKLHELYMCNTNELIQEFYYLARNKVPPVKQSTSESKPELKLIQDPQYRRLKSLVDLELALQIFNVYRNDCYDEESRIKKCIEEFKKKLDELNQAMMNEIQSHLNSAVDNCIAGMRYFRIQADGPKIEEVSEKNPLVPRYFTYPSSLSNFDEMEAMIYTLDARYLMAHNGWVMNADPLQDFANVRDGTANVYIRRELIAWGDSVKLRYGDKPEDSPFLWKHMKEYVELTAEIFDGIRLDNCHSTPLHVAEYLLDCARNVKPDLYVVAELFTNSDQIDNIFVNRLGITSLIREAMSAWDSHEQGRLVYRYGGQPVGAFIQSPRRVATPDIAHAIFLDLTHDNPSPIQKRSVYDLLPSAALVAMACCASGSNRGYDELVSHHIHVVDENRQYAEWGGDYSATQDGNKVYVTAQTGIIMAKRAVNQLHFDLGYKGYSQVYVDQMDQDVVAVTRHEPRSRQTVILVAFTAFSHPEPHFKGRHVKPLKFEGKLDEILLEASLRHVDHRVNGPIFQKSNSFNKHSLYINGLTEYEGLVKENIPLSQSNIFNNTEEFDGKYTVLEFKNFLPGSVVAIRVSMRDNTLPAFQKLHQFADIVHLSASNSLDLLGLSAIIDNLNQADFNALFYQCDQEDKDNGGIGVYDVPGYGPLVYAGLQGIISLLSEIRPNNDLGHPFCSNLREGNWMIDYLWQRLEKYPNLIEICKWYQNTLQPLKEIPRYLIPAYFDLVVTNIYKTLVRVSINQMSEFIKRGTVFERSLGLVSVQCGGVIPSAELPPFSPNLPQPKPSVKTLTLSAGLPHFTTGYMRCWGRDTFISLRGMFMLTGRYQDARFHILGFAACLRHGLIPNLLDGGRNARYNCRDAVWWWLQSIKDYCLESPQGYGILQEPISRIYPKDDSMPAGPGQADQPLYDVIQEALDVHFQGLVFRERNAGRAIDAHMSDKGFNNQIGINPETGFVFGGNEANCGTWMDKMGSSDAAGNRGKPATPRDGSAVEIVGLCKSVVSWLAVSYSAGKYPYQGVLRKHRDGSMTTWTFAQWAEKIQQNFERFFWIHTSPAATDLRPDLIHRRGIYKDSYGATQPWADYQLRCNFPIAMAVAPELFNPQHAWTALNNVKNLLLGPLGVKTLDPDDWAYCGDYDNSNQSTDPKVAHGFNYHQGPEWVWPIGYYLRARLTFAQENGCYIKTIAEIRSILSAHVAEIQSSHWRGLPELTNSNGTYCADSCRSQAWSAATILEVLYELKLWEQKQPLVPASDEN</sequence>
<keyword evidence="11" id="KW-0378">Hydrolase</keyword>
<evidence type="ECO:0000256" key="10">
    <source>
        <dbReference type="ARBA" id="ARBA00022679"/>
    </source>
</evidence>
<dbReference type="GO" id="GO:0005737">
    <property type="term" value="C:cytoplasm"/>
    <property type="evidence" value="ECO:0007669"/>
    <property type="project" value="UniProtKB-SubCell"/>
</dbReference>
<protein>
    <recommendedName>
        <fullName evidence="7">Glycogen debranching enzyme</fullName>
        <ecNumber evidence="5">2.4.1.25</ecNumber>
        <ecNumber evidence="6">3.2.1.33</ecNumber>
    </recommendedName>
    <alternativeName>
        <fullName evidence="16">Glycogen debrancher</fullName>
    </alternativeName>
</protein>
<evidence type="ECO:0000256" key="14">
    <source>
        <dbReference type="ARBA" id="ARBA00023295"/>
    </source>
</evidence>
<dbReference type="EC" id="3.2.1.33" evidence="6"/>
<dbReference type="FunFam" id="3.20.20.80:FF:000206">
    <property type="entry name" value="Amylo-alpha-1, 6-glucosidase, 4-alpha-glucanotransferase b"/>
    <property type="match status" value="1"/>
</dbReference>
<evidence type="ECO:0000256" key="13">
    <source>
        <dbReference type="ARBA" id="ARBA00023268"/>
    </source>
</evidence>
<accession>A0A4C1U085</accession>
<dbReference type="Proteomes" id="UP000299102">
    <property type="component" value="Unassembled WGS sequence"/>
</dbReference>
<comment type="subcellular location">
    <subcellularLocation>
        <location evidence="4">Cytoplasm</location>
    </subcellularLocation>
</comment>
<dbReference type="FunFam" id="1.50.10.10:FF:000039">
    <property type="entry name" value="Glycogen debranching enzyme Gdb1, putative"/>
    <property type="match status" value="1"/>
</dbReference>
<evidence type="ECO:0000256" key="1">
    <source>
        <dbReference type="ARBA" id="ARBA00000439"/>
    </source>
</evidence>